<evidence type="ECO:0000313" key="1">
    <source>
        <dbReference type="EMBL" id="SVC70298.1"/>
    </source>
</evidence>
<gene>
    <name evidence="1" type="ORF">METZ01_LOCUS323152</name>
</gene>
<name>A0A382PC36_9ZZZZ</name>
<organism evidence="1">
    <name type="scientific">marine metagenome</name>
    <dbReference type="NCBI Taxonomy" id="408172"/>
    <lineage>
        <taxon>unclassified sequences</taxon>
        <taxon>metagenomes</taxon>
        <taxon>ecological metagenomes</taxon>
    </lineage>
</organism>
<protein>
    <submittedName>
        <fullName evidence="1">Uncharacterized protein</fullName>
    </submittedName>
</protein>
<accession>A0A382PC36</accession>
<dbReference type="PROSITE" id="PS51257">
    <property type="entry name" value="PROKAR_LIPOPROTEIN"/>
    <property type="match status" value="1"/>
</dbReference>
<reference evidence="1" key="1">
    <citation type="submission" date="2018-05" db="EMBL/GenBank/DDBJ databases">
        <authorList>
            <person name="Lanie J.A."/>
            <person name="Ng W.-L."/>
            <person name="Kazmierczak K.M."/>
            <person name="Andrzejewski T.M."/>
            <person name="Davidsen T.M."/>
            <person name="Wayne K.J."/>
            <person name="Tettelin H."/>
            <person name="Glass J.I."/>
            <person name="Rusch D."/>
            <person name="Podicherti R."/>
            <person name="Tsui H.-C.T."/>
            <person name="Winkler M.E."/>
        </authorList>
    </citation>
    <scope>NUCLEOTIDE SEQUENCE</scope>
</reference>
<dbReference type="EMBL" id="UINC01105973">
    <property type="protein sequence ID" value="SVC70298.1"/>
    <property type="molecule type" value="Genomic_DNA"/>
</dbReference>
<proteinExistence type="predicted"/>
<feature type="non-terminal residue" evidence="1">
    <location>
        <position position="245"/>
    </location>
</feature>
<sequence length="245" mass="27793">MKFNNVLKSLKTSLAIVLVVILASCAKQLPKPSKEVKSVLVIPAEVVNKTQMERKYDYVFNFQSKSNSGSWYGNNSPQNDQLFSVRGNLQKNGNSLTIVSGLSPGEHRLFSMTENPINVRNVNPNTKRMQHRPFILEEGKVLIYPYELRYSQKLVGTSKWFKSSRKFEPLMDQGLKNIKEELKQYKNYELWAIQDKKADGALTEQITSIESNKIPEKFTSGLELDVGVNSKYKLSSDLTYLSASG</sequence>
<dbReference type="AlphaFoldDB" id="A0A382PC36"/>